<dbReference type="GO" id="GO:0005737">
    <property type="term" value="C:cytoplasm"/>
    <property type="evidence" value="ECO:0007669"/>
    <property type="project" value="TreeGrafter"/>
</dbReference>
<dbReference type="Gene3D" id="3.40.525.10">
    <property type="entry name" value="CRAL-TRIO lipid binding domain"/>
    <property type="match status" value="1"/>
</dbReference>
<protein>
    <submittedName>
        <fullName evidence="3">SEC14-like protein 2</fullName>
    </submittedName>
</protein>
<feature type="non-terminal residue" evidence="3">
    <location>
        <position position="404"/>
    </location>
</feature>
<dbReference type="Pfam" id="PF00650">
    <property type="entry name" value="CRAL_TRIO"/>
    <property type="match status" value="1"/>
</dbReference>
<accession>A0A1D2M7V7</accession>
<dbReference type="InterPro" id="IPR001251">
    <property type="entry name" value="CRAL-TRIO_dom"/>
</dbReference>
<dbReference type="InterPro" id="IPR051064">
    <property type="entry name" value="SEC14/CRAL-TRIO_domain"/>
</dbReference>
<feature type="chain" id="PRO_5008903607" evidence="1">
    <location>
        <begin position="26"/>
        <end position="404"/>
    </location>
</feature>
<gene>
    <name evidence="3" type="ORF">Ocin01_17634</name>
</gene>
<dbReference type="PANTHER" id="PTHR23324">
    <property type="entry name" value="SEC14 RELATED PROTEIN"/>
    <property type="match status" value="1"/>
</dbReference>
<dbReference type="Proteomes" id="UP000094527">
    <property type="component" value="Unassembled WGS sequence"/>
</dbReference>
<dbReference type="SUPFAM" id="SSF46938">
    <property type="entry name" value="CRAL/TRIO N-terminal domain"/>
    <property type="match status" value="1"/>
</dbReference>
<name>A0A1D2M7V7_ORCCI</name>
<proteinExistence type="predicted"/>
<dbReference type="EMBL" id="LJIJ01002946">
    <property type="protein sequence ID" value="ODM89048.1"/>
    <property type="molecule type" value="Genomic_DNA"/>
</dbReference>
<reference evidence="3 4" key="1">
    <citation type="journal article" date="2016" name="Genome Biol. Evol.">
        <title>Gene Family Evolution Reflects Adaptation to Soil Environmental Stressors in the Genome of the Collembolan Orchesella cincta.</title>
        <authorList>
            <person name="Faddeeva-Vakhrusheva A."/>
            <person name="Derks M.F."/>
            <person name="Anvar S.Y."/>
            <person name="Agamennone V."/>
            <person name="Suring W."/>
            <person name="Smit S."/>
            <person name="van Straalen N.M."/>
            <person name="Roelofs D."/>
        </authorList>
    </citation>
    <scope>NUCLEOTIDE SEQUENCE [LARGE SCALE GENOMIC DNA]</scope>
    <source>
        <tissue evidence="3">Mixed pool</tissue>
    </source>
</reference>
<dbReference type="InterPro" id="IPR036865">
    <property type="entry name" value="CRAL-TRIO_dom_sf"/>
</dbReference>
<sequence length="404" mass="46823">MSQTYLLTAVLVLVVFIIQVNNVSGVSVEKYLRMTLSQKTELDKFRERVTPLLKHNYMKQDSYLIQWLRSRNFDVNSAESMLREHLKWRAENDIDNIQNEDWTDMLSDFHSTLDTHDKTGRPIAVLNIYEWDIRKAVLQGRSKRFMRYVIRGVENITGQVYERQQKGMNVTQVVVLGSAEGFNLIQHGCPICLPLWIQFVQTIESHYPEALDELIIINATPLIKVVLETVRPILSKSNREAIKVFGVNKNQWMEYLDKKREILTSIPRTNATCEFKSGERKMALINIENEDWSDMISDFSRTMDTYDKPGAQVAPEYKFSVGVIDIYDWDIRRAVIQGKPRDYSVVVLGNANGFNIIQHGCPLCLPYWIQFIQIIENYYPEALDELIIFDAPPHNPNCAGSYQT</sequence>
<evidence type="ECO:0000313" key="4">
    <source>
        <dbReference type="Proteomes" id="UP000094527"/>
    </source>
</evidence>
<dbReference type="PANTHER" id="PTHR23324:SF83">
    <property type="entry name" value="SEC14-LIKE PROTEIN 2"/>
    <property type="match status" value="1"/>
</dbReference>
<keyword evidence="1" id="KW-0732">Signal</keyword>
<dbReference type="STRING" id="48709.A0A1D2M7V7"/>
<evidence type="ECO:0000313" key="3">
    <source>
        <dbReference type="EMBL" id="ODM89048.1"/>
    </source>
</evidence>
<dbReference type="InterPro" id="IPR011074">
    <property type="entry name" value="CRAL/TRIO_N_dom"/>
</dbReference>
<evidence type="ECO:0000259" key="2">
    <source>
        <dbReference type="PROSITE" id="PS50191"/>
    </source>
</evidence>
<dbReference type="AlphaFoldDB" id="A0A1D2M7V7"/>
<dbReference type="SMART" id="SM01100">
    <property type="entry name" value="CRAL_TRIO_N"/>
    <property type="match status" value="1"/>
</dbReference>
<dbReference type="SMART" id="SM00516">
    <property type="entry name" value="SEC14"/>
    <property type="match status" value="1"/>
</dbReference>
<dbReference type="CDD" id="cd00170">
    <property type="entry name" value="SEC14"/>
    <property type="match status" value="1"/>
</dbReference>
<dbReference type="PROSITE" id="PS50191">
    <property type="entry name" value="CRAL_TRIO"/>
    <property type="match status" value="1"/>
</dbReference>
<keyword evidence="4" id="KW-1185">Reference proteome</keyword>
<comment type="caution">
    <text evidence="3">The sequence shown here is derived from an EMBL/GenBank/DDBJ whole genome shotgun (WGS) entry which is preliminary data.</text>
</comment>
<feature type="signal peptide" evidence="1">
    <location>
        <begin position="1"/>
        <end position="25"/>
    </location>
</feature>
<feature type="domain" description="CRAL-TRIO" evidence="2">
    <location>
        <begin position="108"/>
        <end position="267"/>
    </location>
</feature>
<dbReference type="SUPFAM" id="SSF52087">
    <property type="entry name" value="CRAL/TRIO domain"/>
    <property type="match status" value="2"/>
</dbReference>
<dbReference type="InterPro" id="IPR036273">
    <property type="entry name" value="CRAL/TRIO_N_dom_sf"/>
</dbReference>
<dbReference type="OrthoDB" id="1434354at2759"/>
<evidence type="ECO:0000256" key="1">
    <source>
        <dbReference type="SAM" id="SignalP"/>
    </source>
</evidence>
<organism evidence="3 4">
    <name type="scientific">Orchesella cincta</name>
    <name type="common">Springtail</name>
    <name type="synonym">Podura cincta</name>
    <dbReference type="NCBI Taxonomy" id="48709"/>
    <lineage>
        <taxon>Eukaryota</taxon>
        <taxon>Metazoa</taxon>
        <taxon>Ecdysozoa</taxon>
        <taxon>Arthropoda</taxon>
        <taxon>Hexapoda</taxon>
        <taxon>Collembola</taxon>
        <taxon>Entomobryomorpha</taxon>
        <taxon>Entomobryoidea</taxon>
        <taxon>Orchesellidae</taxon>
        <taxon>Orchesellinae</taxon>
        <taxon>Orchesella</taxon>
    </lineage>
</organism>